<dbReference type="EMBL" id="RQGG01000043">
    <property type="protein sequence ID" value="TGL48678.1"/>
    <property type="molecule type" value="Genomic_DNA"/>
</dbReference>
<dbReference type="GO" id="GO:0003677">
    <property type="term" value="F:DNA binding"/>
    <property type="evidence" value="ECO:0007669"/>
    <property type="project" value="UniProtKB-KW"/>
</dbReference>
<evidence type="ECO:0000259" key="4">
    <source>
        <dbReference type="PROSITE" id="PS50995"/>
    </source>
</evidence>
<keyword evidence="3" id="KW-0804">Transcription</keyword>
<dbReference type="InterPro" id="IPR000835">
    <property type="entry name" value="HTH_MarR-typ"/>
</dbReference>
<dbReference type="InterPro" id="IPR023187">
    <property type="entry name" value="Tscrpt_reg_MarR-type_CS"/>
</dbReference>
<dbReference type="Proteomes" id="UP000297609">
    <property type="component" value="Unassembled WGS sequence"/>
</dbReference>
<dbReference type="PRINTS" id="PR00598">
    <property type="entry name" value="HTHMARR"/>
</dbReference>
<evidence type="ECO:0000313" key="6">
    <source>
        <dbReference type="Proteomes" id="UP000297609"/>
    </source>
</evidence>
<dbReference type="Gene3D" id="1.10.10.10">
    <property type="entry name" value="Winged helix-like DNA-binding domain superfamily/Winged helix DNA-binding domain"/>
    <property type="match status" value="1"/>
</dbReference>
<keyword evidence="6" id="KW-1185">Reference proteome</keyword>
<dbReference type="SUPFAM" id="SSF46785">
    <property type="entry name" value="Winged helix' DNA-binding domain"/>
    <property type="match status" value="1"/>
</dbReference>
<organism evidence="5 6">
    <name type="scientific">Leptospira kemamanensis</name>
    <dbReference type="NCBI Taxonomy" id="2484942"/>
    <lineage>
        <taxon>Bacteria</taxon>
        <taxon>Pseudomonadati</taxon>
        <taxon>Spirochaetota</taxon>
        <taxon>Spirochaetia</taxon>
        <taxon>Leptospirales</taxon>
        <taxon>Leptospiraceae</taxon>
        <taxon>Leptospira</taxon>
    </lineage>
</organism>
<gene>
    <name evidence="5" type="ORF">EHQ59_14435</name>
</gene>
<dbReference type="AlphaFoldDB" id="A0A4R9JLH8"/>
<sequence length="92" mass="10598">MFTKLSRGAVSKLIDRLLQKGLVSRIEGTVDRRYQEIQLTKDGKKLVPKLAKVADENDSFFFSILNQSEKEFLRKTLIKLTNAHKLHTNPIE</sequence>
<accession>A0A4R9JLH8</accession>
<dbReference type="PROSITE" id="PS01117">
    <property type="entry name" value="HTH_MARR_1"/>
    <property type="match status" value="1"/>
</dbReference>
<comment type="caution">
    <text evidence="5">The sequence shown here is derived from an EMBL/GenBank/DDBJ whole genome shotgun (WGS) entry which is preliminary data.</text>
</comment>
<evidence type="ECO:0000256" key="1">
    <source>
        <dbReference type="ARBA" id="ARBA00023015"/>
    </source>
</evidence>
<dbReference type="PANTHER" id="PTHR42756:SF1">
    <property type="entry name" value="TRANSCRIPTIONAL REPRESSOR OF EMRAB OPERON"/>
    <property type="match status" value="1"/>
</dbReference>
<keyword evidence="1" id="KW-0805">Transcription regulation</keyword>
<name>A0A4R9JLH8_9LEPT</name>
<dbReference type="PROSITE" id="PS50995">
    <property type="entry name" value="HTH_MARR_2"/>
    <property type="match status" value="1"/>
</dbReference>
<feature type="domain" description="HTH marR-type" evidence="4">
    <location>
        <begin position="1"/>
        <end position="82"/>
    </location>
</feature>
<keyword evidence="2" id="KW-0238">DNA-binding</keyword>
<evidence type="ECO:0000256" key="2">
    <source>
        <dbReference type="ARBA" id="ARBA00023125"/>
    </source>
</evidence>
<evidence type="ECO:0000256" key="3">
    <source>
        <dbReference type="ARBA" id="ARBA00023163"/>
    </source>
</evidence>
<protein>
    <submittedName>
        <fullName evidence="5">MarR family transcriptional regulator</fullName>
    </submittedName>
</protein>
<dbReference type="Pfam" id="PF01047">
    <property type="entry name" value="MarR"/>
    <property type="match status" value="1"/>
</dbReference>
<reference evidence="5" key="1">
    <citation type="journal article" date="2019" name="PLoS Negl. Trop. Dis.">
        <title>Revisiting the worldwide diversity of Leptospira species in the environment.</title>
        <authorList>
            <person name="Vincent A.T."/>
            <person name="Schiettekatte O."/>
            <person name="Bourhy P."/>
            <person name="Veyrier F.J."/>
            <person name="Picardeau M."/>
        </authorList>
    </citation>
    <scope>NUCLEOTIDE SEQUENCE [LARGE SCALE GENOMIC DNA]</scope>
    <source>
        <strain evidence="5">201702454</strain>
    </source>
</reference>
<evidence type="ECO:0000313" key="5">
    <source>
        <dbReference type="EMBL" id="TGL48678.1"/>
    </source>
</evidence>
<dbReference type="OrthoDB" id="9815567at2"/>
<dbReference type="GO" id="GO:0003700">
    <property type="term" value="F:DNA-binding transcription factor activity"/>
    <property type="evidence" value="ECO:0007669"/>
    <property type="project" value="InterPro"/>
</dbReference>
<dbReference type="PANTHER" id="PTHR42756">
    <property type="entry name" value="TRANSCRIPTIONAL REGULATOR, MARR"/>
    <property type="match status" value="1"/>
</dbReference>
<dbReference type="InterPro" id="IPR036390">
    <property type="entry name" value="WH_DNA-bd_sf"/>
</dbReference>
<proteinExistence type="predicted"/>
<dbReference type="InterPro" id="IPR036388">
    <property type="entry name" value="WH-like_DNA-bd_sf"/>
</dbReference>